<dbReference type="GO" id="GO:0140664">
    <property type="term" value="F:ATP-dependent DNA damage sensor activity"/>
    <property type="evidence" value="ECO:0007669"/>
    <property type="project" value="InterPro"/>
</dbReference>
<organism evidence="5 6">
    <name type="scientific">Humibacter ginsenosidimutans</name>
    <dbReference type="NCBI Taxonomy" id="2599293"/>
    <lineage>
        <taxon>Bacteria</taxon>
        <taxon>Bacillati</taxon>
        <taxon>Actinomycetota</taxon>
        <taxon>Actinomycetes</taxon>
        <taxon>Micrococcales</taxon>
        <taxon>Microbacteriaceae</taxon>
        <taxon>Humibacter</taxon>
    </lineage>
</organism>
<dbReference type="GO" id="GO:0006298">
    <property type="term" value="P:mismatch repair"/>
    <property type="evidence" value="ECO:0007669"/>
    <property type="project" value="InterPro"/>
</dbReference>
<dbReference type="InterPro" id="IPR045076">
    <property type="entry name" value="MutS"/>
</dbReference>
<dbReference type="GO" id="GO:0005829">
    <property type="term" value="C:cytosol"/>
    <property type="evidence" value="ECO:0007669"/>
    <property type="project" value="TreeGrafter"/>
</dbReference>
<evidence type="ECO:0000256" key="3">
    <source>
        <dbReference type="ARBA" id="ARBA00023125"/>
    </source>
</evidence>
<gene>
    <name evidence="5" type="ORF">FPZ11_15230</name>
</gene>
<name>A0A5B8M6E6_9MICO</name>
<dbReference type="InterPro" id="IPR027417">
    <property type="entry name" value="P-loop_NTPase"/>
</dbReference>
<dbReference type="InterPro" id="IPR000432">
    <property type="entry name" value="DNA_mismatch_repair_MutS_C"/>
</dbReference>
<evidence type="ECO:0000259" key="4">
    <source>
        <dbReference type="SMART" id="SM00534"/>
    </source>
</evidence>
<dbReference type="Gene3D" id="3.40.50.300">
    <property type="entry name" value="P-loop containing nucleotide triphosphate hydrolases"/>
    <property type="match status" value="1"/>
</dbReference>
<dbReference type="KEGG" id="huw:FPZ11_15230"/>
<dbReference type="EMBL" id="CP042305">
    <property type="protein sequence ID" value="QDZ15943.1"/>
    <property type="molecule type" value="Genomic_DNA"/>
</dbReference>
<keyword evidence="3" id="KW-0238">DNA-binding</keyword>
<protein>
    <submittedName>
        <fullName evidence="5">DNA mismatch repair protein MutS</fullName>
    </submittedName>
</protein>
<keyword evidence="1" id="KW-0547">Nucleotide-binding</keyword>
<proteinExistence type="predicted"/>
<dbReference type="GO" id="GO:0030983">
    <property type="term" value="F:mismatched DNA binding"/>
    <property type="evidence" value="ECO:0007669"/>
    <property type="project" value="InterPro"/>
</dbReference>
<reference evidence="5 6" key="1">
    <citation type="submission" date="2019-07" db="EMBL/GenBank/DDBJ databases">
        <title>Full genome sequence of Humibacter sp. WJ7-1.</title>
        <authorList>
            <person name="Im W.-T."/>
        </authorList>
    </citation>
    <scope>NUCLEOTIDE SEQUENCE [LARGE SCALE GENOMIC DNA]</scope>
    <source>
        <strain evidence="5 6">WJ7-1</strain>
    </source>
</reference>
<dbReference type="AlphaFoldDB" id="A0A5B8M6E6"/>
<dbReference type="SMART" id="SM00534">
    <property type="entry name" value="MUTSac"/>
    <property type="match status" value="1"/>
</dbReference>
<dbReference type="OrthoDB" id="9808166at2"/>
<dbReference type="SUPFAM" id="SSF52540">
    <property type="entry name" value="P-loop containing nucleoside triphosphate hydrolases"/>
    <property type="match status" value="1"/>
</dbReference>
<dbReference type="GO" id="GO:0005524">
    <property type="term" value="F:ATP binding"/>
    <property type="evidence" value="ECO:0007669"/>
    <property type="project" value="UniProtKB-KW"/>
</dbReference>
<dbReference type="Pfam" id="PF00488">
    <property type="entry name" value="MutS_V"/>
    <property type="match status" value="1"/>
</dbReference>
<sequence>MVAVMRLLGHTGWWNTAMKLAATAERTADGFSPHRPTSERMRGAEVMFESILFPGSNRVSAPFATKEPECFRDLGLDQIVETLTASREEYELPPIYWTAVRDSEVIEYRQGVYTDLAHPAVHHAAAEFAEGMRLHRARFVQASRLFAREQRPFWVLSAIVTHQGAVRDFARALKDVPLRSAGMLALRDWLDALVTGQAFTEAVERAADIRSRLDEIHFTVRIDGLRVEVAPFADQPDYSAEVEATFARFKQGEVKDHRVRYTDYVDADRVEEGVLRLVGEENQHVFAALDQYVREYACSEPAAYLDPTVARVDRELQFYLSYLEHLAPMVEDGLEFCMPRVSASKAVSAQHTFDLALAEKLDRHRASMVTNDFELREPERLIVVTGANQGGKTTFSRTFGQLHWLAELGLPVPGSSASLFLFDALFTHYEKQEDISNLRGKLEDELVRIRKILEAATSDSVVIMNEIFNSTTLDDSILLGTAVLKQIIERDILAVCVTFVDELTTLSDTTVSMVAAVDPAEPTKRTFKLERRPADGLAYALALADKYRLRNAQVRQSIEGTQSESRVLLDPVEKGA</sequence>
<dbReference type="PANTHER" id="PTHR11361:SF34">
    <property type="entry name" value="DNA MISMATCH REPAIR PROTEIN MSH1, MITOCHONDRIAL"/>
    <property type="match status" value="1"/>
</dbReference>
<feature type="domain" description="DNA mismatch repair proteins mutS family" evidence="4">
    <location>
        <begin position="379"/>
        <end position="557"/>
    </location>
</feature>
<accession>A0A5B8M6E6</accession>
<keyword evidence="2" id="KW-0067">ATP-binding</keyword>
<evidence type="ECO:0000313" key="6">
    <source>
        <dbReference type="Proteomes" id="UP000320216"/>
    </source>
</evidence>
<evidence type="ECO:0000256" key="2">
    <source>
        <dbReference type="ARBA" id="ARBA00022840"/>
    </source>
</evidence>
<evidence type="ECO:0000256" key="1">
    <source>
        <dbReference type="ARBA" id="ARBA00022741"/>
    </source>
</evidence>
<dbReference type="Proteomes" id="UP000320216">
    <property type="component" value="Chromosome"/>
</dbReference>
<dbReference type="PANTHER" id="PTHR11361">
    <property type="entry name" value="DNA MISMATCH REPAIR PROTEIN MUTS FAMILY MEMBER"/>
    <property type="match status" value="1"/>
</dbReference>
<evidence type="ECO:0000313" key="5">
    <source>
        <dbReference type="EMBL" id="QDZ15943.1"/>
    </source>
</evidence>
<keyword evidence="6" id="KW-1185">Reference proteome</keyword>